<name>A0AAE8SD16_9HYPO</name>
<dbReference type="AlphaFoldDB" id="A0AAE8SD16"/>
<keyword evidence="3" id="KW-1185">Reference proteome</keyword>
<evidence type="ECO:0000256" key="1">
    <source>
        <dbReference type="SAM" id="MobiDB-lite"/>
    </source>
</evidence>
<dbReference type="Proteomes" id="UP001187734">
    <property type="component" value="Unassembled WGS sequence"/>
</dbReference>
<organism evidence="2 3">
    <name type="scientific">Fusarium torulosum</name>
    <dbReference type="NCBI Taxonomy" id="33205"/>
    <lineage>
        <taxon>Eukaryota</taxon>
        <taxon>Fungi</taxon>
        <taxon>Dikarya</taxon>
        <taxon>Ascomycota</taxon>
        <taxon>Pezizomycotina</taxon>
        <taxon>Sordariomycetes</taxon>
        <taxon>Hypocreomycetidae</taxon>
        <taxon>Hypocreales</taxon>
        <taxon>Nectriaceae</taxon>
        <taxon>Fusarium</taxon>
    </lineage>
</organism>
<gene>
    <name evidence="2" type="ORF">FTOL_00800</name>
</gene>
<feature type="region of interest" description="Disordered" evidence="1">
    <location>
        <begin position="77"/>
        <end position="109"/>
    </location>
</feature>
<feature type="compositionally biased region" description="Basic and acidic residues" evidence="1">
    <location>
        <begin position="84"/>
        <end position="93"/>
    </location>
</feature>
<comment type="caution">
    <text evidence="2">The sequence shown here is derived from an EMBL/GenBank/DDBJ whole genome shotgun (WGS) entry which is preliminary data.</text>
</comment>
<reference evidence="2" key="1">
    <citation type="submission" date="2018-03" db="EMBL/GenBank/DDBJ databases">
        <authorList>
            <person name="Guldener U."/>
        </authorList>
    </citation>
    <scope>NUCLEOTIDE SEQUENCE</scope>
</reference>
<dbReference type="EMBL" id="ONZP01000026">
    <property type="protein sequence ID" value="SPJ71072.1"/>
    <property type="molecule type" value="Genomic_DNA"/>
</dbReference>
<sequence>MTEDYHCESLKDYEEALETMAKGKGLKSKKELSESQVKELCRNQDTAEEYDFTGLEWMPLRKNGMDPDPEFDLESLMLYPSGGDGKDPEDKRPAVLMYPGEKPMPIKKGSSGMDIKKLLKLYGINYRGTSRLHNDNNNKFKGLLKKVRSKWSLRAGDTEKGTC</sequence>
<protein>
    <submittedName>
        <fullName evidence="2">Uncharacterized protein</fullName>
    </submittedName>
</protein>
<evidence type="ECO:0000313" key="3">
    <source>
        <dbReference type="Proteomes" id="UP001187734"/>
    </source>
</evidence>
<accession>A0AAE8SD16</accession>
<evidence type="ECO:0000313" key="2">
    <source>
        <dbReference type="EMBL" id="SPJ71072.1"/>
    </source>
</evidence>
<proteinExistence type="predicted"/>